<dbReference type="InterPro" id="IPR005302">
    <property type="entry name" value="MoCF_Sase_C"/>
</dbReference>
<accession>A0A0H4T9R3</accession>
<feature type="domain" description="MOSC" evidence="1">
    <location>
        <begin position="33"/>
        <end position="194"/>
    </location>
</feature>
<reference evidence="2" key="1">
    <citation type="journal article" date="2015" name="ISME J.">
        <title>Aquifer environment selects for microbial species cohorts in sediment and groundwater.</title>
        <authorList>
            <person name="Hug L.A."/>
            <person name="Thomas B.C."/>
            <person name="Brown C.T."/>
            <person name="Frischkorn K.R."/>
            <person name="Williams K.H."/>
            <person name="Tringe S.G."/>
            <person name="Banfield J.F."/>
        </authorList>
    </citation>
    <scope>NUCLEOTIDE SEQUENCE</scope>
</reference>
<dbReference type="AlphaFoldDB" id="A0A0H4T9R3"/>
<organism evidence="2">
    <name type="scientific">uncultured Gemmatimonadetes bacterium Rifle_16ft_4_minimus_7</name>
    <dbReference type="NCBI Taxonomy" id="1665098"/>
    <lineage>
        <taxon>Bacteria</taxon>
        <taxon>Pseudomonadati</taxon>
        <taxon>Gemmatimonadota</taxon>
        <taxon>environmental samples</taxon>
    </lineage>
</organism>
<dbReference type="GO" id="GO:0030170">
    <property type="term" value="F:pyridoxal phosphate binding"/>
    <property type="evidence" value="ECO:0007669"/>
    <property type="project" value="InterPro"/>
</dbReference>
<evidence type="ECO:0000259" key="1">
    <source>
        <dbReference type="PROSITE" id="PS51340"/>
    </source>
</evidence>
<dbReference type="EMBL" id="KT007046">
    <property type="protein sequence ID" value="AKQ04658.1"/>
    <property type="molecule type" value="Genomic_DNA"/>
</dbReference>
<proteinExistence type="predicted"/>
<evidence type="ECO:0000313" key="2">
    <source>
        <dbReference type="EMBL" id="AKQ04658.1"/>
    </source>
</evidence>
<dbReference type="GO" id="GO:0030151">
    <property type="term" value="F:molybdenum ion binding"/>
    <property type="evidence" value="ECO:0007669"/>
    <property type="project" value="InterPro"/>
</dbReference>
<sequence length="194" mass="21070">MPIIIGPIVQLQIHLGPLKVGEKGAKRYVTDPITVLERLRVSPDGVVGLHGGEEVLDAHHRAHTLRKNEDGMHGVSVGFTSHYRAMQQRFGEHMRVGCAGENLIVEASRRVEPAEVGAGFVILDSAGREKGRLVDLVVAHPCKPFTGFAHRDEAVPPGVFQESLQFLDGGTRGFYCTWAGQPAVLRLGDRLALA</sequence>
<protein>
    <recommendedName>
        <fullName evidence="1">MOSC domain-containing protein</fullName>
    </recommendedName>
</protein>
<dbReference type="PROSITE" id="PS51340">
    <property type="entry name" value="MOSC"/>
    <property type="match status" value="1"/>
</dbReference>
<dbReference type="GO" id="GO:0003824">
    <property type="term" value="F:catalytic activity"/>
    <property type="evidence" value="ECO:0007669"/>
    <property type="project" value="InterPro"/>
</dbReference>
<name>A0A0H4T9R3_9BACT</name>